<evidence type="ECO:0000313" key="1">
    <source>
        <dbReference type="EMBL" id="QIZ09353.1"/>
    </source>
</evidence>
<proteinExistence type="predicted"/>
<evidence type="ECO:0000313" key="2">
    <source>
        <dbReference type="Proteomes" id="UP000501868"/>
    </source>
</evidence>
<reference evidence="1 2" key="2">
    <citation type="submission" date="2020-04" db="EMBL/GenBank/DDBJ databases">
        <authorList>
            <person name="Fomenkov A."/>
            <person name="Anton B.P."/>
            <person name="Roberts R.J."/>
        </authorList>
    </citation>
    <scope>NUCLEOTIDE SEQUENCE [LARGE SCALE GENOMIC DNA]</scope>
    <source>
        <strain evidence="1 2">S2</strain>
    </source>
</reference>
<accession>A0A6H1P736</accession>
<sequence length="66" mass="7360">MGHKPDFRTISDFRKDHLELLPGLFKQVVQIAMKLGYASHGHVSTYGSKVKAKASKHKDLITGLLL</sequence>
<dbReference type="PANTHER" id="PTHR33408">
    <property type="entry name" value="TRANSPOSASE"/>
    <property type="match status" value="1"/>
</dbReference>
<organism evidence="1 2">
    <name type="scientific">Priestia megaterium</name>
    <name type="common">Bacillus megaterium</name>
    <dbReference type="NCBI Taxonomy" id="1404"/>
    <lineage>
        <taxon>Bacteria</taxon>
        <taxon>Bacillati</taxon>
        <taxon>Bacillota</taxon>
        <taxon>Bacilli</taxon>
        <taxon>Bacillales</taxon>
        <taxon>Bacillaceae</taxon>
        <taxon>Priestia</taxon>
    </lineage>
</organism>
<gene>
    <name evidence="1" type="ORF">HFZ78_23835</name>
</gene>
<dbReference type="Proteomes" id="UP000501868">
    <property type="component" value="Chromosome"/>
</dbReference>
<dbReference type="EMBL" id="CP051128">
    <property type="protein sequence ID" value="QIZ09353.1"/>
    <property type="molecule type" value="Genomic_DNA"/>
</dbReference>
<name>A0A6H1P736_PRIMG</name>
<reference evidence="1 2" key="1">
    <citation type="submission" date="2020-04" db="EMBL/GenBank/DDBJ databases">
        <title>Genome-Wide Identification of 5-Methylcytosine Sites in Bacterial Genomes By High-Throughput Sequencing of MspJI Restriction Fragments.</title>
        <authorList>
            <person name="Wu V."/>
        </authorList>
    </citation>
    <scope>NUCLEOTIDE SEQUENCE [LARGE SCALE GENOMIC DNA]</scope>
    <source>
        <strain evidence="1 2">S2</strain>
    </source>
</reference>
<protein>
    <submittedName>
        <fullName evidence="1">Uncharacterized protein</fullName>
    </submittedName>
</protein>
<dbReference type="PANTHER" id="PTHR33408:SF2">
    <property type="entry name" value="TRANSPOSASE DDE DOMAIN-CONTAINING PROTEIN"/>
    <property type="match status" value="1"/>
</dbReference>
<dbReference type="AlphaFoldDB" id="A0A6H1P736"/>